<comment type="caution">
    <text evidence="15">The sequence shown here is derived from an EMBL/GenBank/DDBJ whole genome shotgun (WGS) entry which is preliminary data.</text>
</comment>
<dbReference type="UniPathway" id="UPA00094"/>
<evidence type="ECO:0000256" key="8">
    <source>
        <dbReference type="ARBA" id="ARBA00023098"/>
    </source>
</evidence>
<evidence type="ECO:0000256" key="6">
    <source>
        <dbReference type="ARBA" id="ARBA00022679"/>
    </source>
</evidence>
<reference evidence="15 16" key="1">
    <citation type="submission" date="2015-09" db="EMBL/GenBank/DDBJ databases">
        <title>Identification and resolution of microdiversity through metagenomic sequencing of parallel consortia.</title>
        <authorList>
            <person name="Nelson W.C."/>
            <person name="Romine M.F."/>
            <person name="Lindemann S.R."/>
        </authorList>
    </citation>
    <scope>NUCLEOTIDE SEQUENCE [LARGE SCALE GENOMIC DNA]</scope>
    <source>
        <strain evidence="15">HL-55</strain>
    </source>
</reference>
<organism evidence="15 16">
    <name type="scientific">Marinobacter excellens HL-55</name>
    <dbReference type="NCBI Taxonomy" id="1305731"/>
    <lineage>
        <taxon>Bacteria</taxon>
        <taxon>Pseudomonadati</taxon>
        <taxon>Pseudomonadota</taxon>
        <taxon>Gammaproteobacteria</taxon>
        <taxon>Pseudomonadales</taxon>
        <taxon>Marinobacteraceae</taxon>
        <taxon>Marinobacter</taxon>
    </lineage>
</organism>
<dbReference type="InterPro" id="IPR020841">
    <property type="entry name" value="PKS_Beta-ketoAc_synthase_dom"/>
</dbReference>
<evidence type="ECO:0000259" key="14">
    <source>
        <dbReference type="PROSITE" id="PS52004"/>
    </source>
</evidence>
<dbReference type="PIRSF" id="PIRSF000447">
    <property type="entry name" value="KAS_II"/>
    <property type="match status" value="1"/>
</dbReference>
<accession>A0A0P7YJK3</accession>
<evidence type="ECO:0000256" key="10">
    <source>
        <dbReference type="ARBA" id="ARBA00023315"/>
    </source>
</evidence>
<dbReference type="PANTHER" id="PTHR11712">
    <property type="entry name" value="POLYKETIDE SYNTHASE-RELATED"/>
    <property type="match status" value="1"/>
</dbReference>
<keyword evidence="10 11" id="KW-0012">Acyltransferase</keyword>
<dbReference type="Proteomes" id="UP000050416">
    <property type="component" value="Unassembled WGS sequence"/>
</dbReference>
<name>A0A0P7YJK3_9GAMM</name>
<dbReference type="GO" id="GO:0005829">
    <property type="term" value="C:cytosol"/>
    <property type="evidence" value="ECO:0007669"/>
    <property type="project" value="TreeGrafter"/>
</dbReference>
<dbReference type="EMBL" id="LJZQ01000002">
    <property type="protein sequence ID" value="KPQ30260.1"/>
    <property type="molecule type" value="Genomic_DNA"/>
</dbReference>
<evidence type="ECO:0000256" key="4">
    <source>
        <dbReference type="ARBA" id="ARBA00014657"/>
    </source>
</evidence>
<dbReference type="InterPro" id="IPR014030">
    <property type="entry name" value="Ketoacyl_synth_N"/>
</dbReference>
<keyword evidence="6 11" id="KW-0808">Transferase</keyword>
<evidence type="ECO:0000256" key="13">
    <source>
        <dbReference type="RuleBase" id="RU003694"/>
    </source>
</evidence>
<dbReference type="SUPFAM" id="SSF53901">
    <property type="entry name" value="Thiolase-like"/>
    <property type="match status" value="2"/>
</dbReference>
<evidence type="ECO:0000256" key="11">
    <source>
        <dbReference type="PIRNR" id="PIRNR000447"/>
    </source>
</evidence>
<protein>
    <recommendedName>
        <fullName evidence="4 11">3-oxoacyl-[acyl-carrier-protein] synthase 2</fullName>
        <ecNumber evidence="3 11">2.3.1.179</ecNumber>
    </recommendedName>
</protein>
<feature type="domain" description="Ketosynthase family 3 (KS3)" evidence="14">
    <location>
        <begin position="3"/>
        <end position="412"/>
    </location>
</feature>
<keyword evidence="7" id="KW-0276">Fatty acid metabolism</keyword>
<sequence>MSKRRVVITGMGMLSPVGNDVESSWSAIRAGRSGIGLIDRFDTTDYNTRIGGAIRNLDIEPYLSTKEARKLDPFIHYGLIAAQQAVDDSGLEQYGQLDKERVGIAIGSGIGGLEYIEKNVLLMEKSGPRKVSPFFVPASVINMISGNAAIRFGYKGPNIAIVTACTTGTHNIGYAARTIAYGDADVMLAGGSEMATTRSAVAAFSSARALSTRNDEPEQASRPWDKDRDGFVLSDGAGVLVLEELEHAKARGATIHGEIVGFGMSDDAHHITSPPAGGDGAARSMRNAIRDAGLKPEQIDYINAHGTSTQVGDIAEVAAVKSVFGAHAEKLAMSSTKSMTGHLLGAAGAVEAIFSALAARDGVLPPTINLDNPDEGCDLDFVPHKSRPSDVRVALSNSFGFGGTNGTLIVARYQG</sequence>
<dbReference type="SMART" id="SM00825">
    <property type="entry name" value="PKS_KS"/>
    <property type="match status" value="1"/>
</dbReference>
<evidence type="ECO:0000313" key="16">
    <source>
        <dbReference type="Proteomes" id="UP000050416"/>
    </source>
</evidence>
<keyword evidence="5 11" id="KW-0444">Lipid biosynthesis</keyword>
<dbReference type="InterPro" id="IPR017568">
    <property type="entry name" value="3-oxoacyl-ACP_synth-2"/>
</dbReference>
<dbReference type="NCBIfam" id="NF004970">
    <property type="entry name" value="PRK06333.1"/>
    <property type="match status" value="1"/>
</dbReference>
<dbReference type="InterPro" id="IPR014031">
    <property type="entry name" value="Ketoacyl_synth_C"/>
</dbReference>
<comment type="pathway">
    <text evidence="1 11">Lipid metabolism; fatty acid biosynthesis.</text>
</comment>
<comment type="catalytic activity">
    <reaction evidence="11">
        <text>(9Z)-hexadecenoyl-[ACP] + malonyl-[ACP] + H(+) = 3-oxo-(11Z)-octadecenoyl-[ACP] + holo-[ACP] + CO2</text>
        <dbReference type="Rhea" id="RHEA:55040"/>
        <dbReference type="Rhea" id="RHEA-COMP:9623"/>
        <dbReference type="Rhea" id="RHEA-COMP:9685"/>
        <dbReference type="Rhea" id="RHEA-COMP:10800"/>
        <dbReference type="Rhea" id="RHEA-COMP:14074"/>
        <dbReference type="ChEBI" id="CHEBI:15378"/>
        <dbReference type="ChEBI" id="CHEBI:16526"/>
        <dbReference type="ChEBI" id="CHEBI:64479"/>
        <dbReference type="ChEBI" id="CHEBI:78449"/>
        <dbReference type="ChEBI" id="CHEBI:83989"/>
        <dbReference type="ChEBI" id="CHEBI:138538"/>
        <dbReference type="EC" id="2.3.1.179"/>
    </reaction>
</comment>
<gene>
    <name evidence="15" type="primary">fabF</name>
    <name evidence="15" type="ORF">HLUCCX14_01520</name>
</gene>
<dbReference type="PANTHER" id="PTHR11712:SF336">
    <property type="entry name" value="3-OXOACYL-[ACYL-CARRIER-PROTEIN] SYNTHASE, MITOCHONDRIAL"/>
    <property type="match status" value="1"/>
</dbReference>
<dbReference type="GO" id="GO:0006633">
    <property type="term" value="P:fatty acid biosynthetic process"/>
    <property type="evidence" value="ECO:0007669"/>
    <property type="project" value="UniProtKB-UniRule"/>
</dbReference>
<dbReference type="CDD" id="cd00834">
    <property type="entry name" value="KAS_I_II"/>
    <property type="match status" value="1"/>
</dbReference>
<dbReference type="AlphaFoldDB" id="A0A0P7YJK3"/>
<dbReference type="PATRIC" id="fig|1305731.5.peg.3099"/>
<evidence type="ECO:0000256" key="1">
    <source>
        <dbReference type="ARBA" id="ARBA00005194"/>
    </source>
</evidence>
<dbReference type="NCBIfam" id="TIGR03150">
    <property type="entry name" value="fabF"/>
    <property type="match status" value="1"/>
</dbReference>
<dbReference type="Pfam" id="PF00109">
    <property type="entry name" value="ketoacyl-synt"/>
    <property type="match status" value="1"/>
</dbReference>
<evidence type="ECO:0000256" key="2">
    <source>
        <dbReference type="ARBA" id="ARBA00008467"/>
    </source>
</evidence>
<dbReference type="PROSITE" id="PS52004">
    <property type="entry name" value="KS3_2"/>
    <property type="match status" value="1"/>
</dbReference>
<dbReference type="FunFam" id="3.40.47.10:FF:000009">
    <property type="entry name" value="3-oxoacyl-[acyl-carrier-protein] synthase 2"/>
    <property type="match status" value="1"/>
</dbReference>
<dbReference type="OrthoDB" id="9808669at2"/>
<evidence type="ECO:0000256" key="5">
    <source>
        <dbReference type="ARBA" id="ARBA00022516"/>
    </source>
</evidence>
<dbReference type="STRING" id="1305731.GCA_000934705_01566"/>
<feature type="active site" description="For beta-ketoacyl synthase activity" evidence="12">
    <location>
        <position position="165"/>
    </location>
</feature>
<dbReference type="NCBIfam" id="NF005589">
    <property type="entry name" value="PRK07314.1"/>
    <property type="match status" value="1"/>
</dbReference>
<proteinExistence type="inferred from homology"/>
<dbReference type="GO" id="GO:0004315">
    <property type="term" value="F:3-oxoacyl-[acyl-carrier-protein] synthase activity"/>
    <property type="evidence" value="ECO:0007669"/>
    <property type="project" value="UniProtKB-UniRule"/>
</dbReference>
<dbReference type="InterPro" id="IPR000794">
    <property type="entry name" value="Beta-ketoacyl_synthase"/>
</dbReference>
<evidence type="ECO:0000256" key="12">
    <source>
        <dbReference type="PIRSR" id="PIRSR000447-1"/>
    </source>
</evidence>
<dbReference type="Pfam" id="PF02801">
    <property type="entry name" value="Ketoacyl-synt_C"/>
    <property type="match status" value="1"/>
</dbReference>
<comment type="function">
    <text evidence="11">Involved in the type II fatty acid elongation cycle. Catalyzes the elongation of a wide range of acyl-ACP by the addition of two carbons from malonyl-ACP to an acyl acceptor. Can efficiently catalyze the conversion of palmitoleoyl-ACP (cis-hexadec-9-enoyl-ACP) to cis-vaccenoyl-ACP (cis-octadec-11-enoyl-ACP), an essential step in the thermal regulation of fatty acid composition.</text>
</comment>
<evidence type="ECO:0000313" key="15">
    <source>
        <dbReference type="EMBL" id="KPQ30260.1"/>
    </source>
</evidence>
<evidence type="ECO:0000256" key="9">
    <source>
        <dbReference type="ARBA" id="ARBA00023160"/>
    </source>
</evidence>
<dbReference type="Gene3D" id="3.40.47.10">
    <property type="match status" value="1"/>
</dbReference>
<keyword evidence="9 11" id="KW-0275">Fatty acid biosynthesis</keyword>
<evidence type="ECO:0000256" key="3">
    <source>
        <dbReference type="ARBA" id="ARBA00012356"/>
    </source>
</evidence>
<keyword evidence="8" id="KW-0443">Lipid metabolism</keyword>
<dbReference type="EC" id="2.3.1.179" evidence="3 11"/>
<comment type="similarity">
    <text evidence="2 11 13">Belongs to the thiolase-like superfamily. Beta-ketoacyl-ACP synthases family.</text>
</comment>
<dbReference type="InterPro" id="IPR016039">
    <property type="entry name" value="Thiolase-like"/>
</dbReference>
<comment type="catalytic activity">
    <reaction evidence="11">
        <text>a fatty acyl-[ACP] + malonyl-[ACP] + H(+) = a 3-oxoacyl-[ACP] + holo-[ACP] + CO2</text>
        <dbReference type="Rhea" id="RHEA:22836"/>
        <dbReference type="Rhea" id="RHEA-COMP:9623"/>
        <dbReference type="Rhea" id="RHEA-COMP:9685"/>
        <dbReference type="Rhea" id="RHEA-COMP:9916"/>
        <dbReference type="Rhea" id="RHEA-COMP:14125"/>
        <dbReference type="ChEBI" id="CHEBI:15378"/>
        <dbReference type="ChEBI" id="CHEBI:16526"/>
        <dbReference type="ChEBI" id="CHEBI:64479"/>
        <dbReference type="ChEBI" id="CHEBI:78449"/>
        <dbReference type="ChEBI" id="CHEBI:78776"/>
        <dbReference type="ChEBI" id="CHEBI:138651"/>
    </reaction>
</comment>
<evidence type="ECO:0000256" key="7">
    <source>
        <dbReference type="ARBA" id="ARBA00022832"/>
    </source>
</evidence>
<dbReference type="InterPro" id="IPR018201">
    <property type="entry name" value="Ketoacyl_synth_AS"/>
</dbReference>
<dbReference type="PROSITE" id="PS00606">
    <property type="entry name" value="KS3_1"/>
    <property type="match status" value="1"/>
</dbReference>